<feature type="site" description="Increases nucleophilicity of active site Cys" evidence="7">
    <location>
        <position position="436"/>
    </location>
</feature>
<keyword evidence="6 7" id="KW-0315">Glutamine amidotransferase</keyword>
<dbReference type="NCBIfam" id="NF002204">
    <property type="entry name" value="PRK01077.1"/>
    <property type="match status" value="1"/>
</dbReference>
<accession>A0ABY6Z3B2</accession>
<dbReference type="InterPro" id="IPR002586">
    <property type="entry name" value="CobQ/CobB/MinD/ParA_Nub-bd_dom"/>
</dbReference>
<dbReference type="CDD" id="cd05388">
    <property type="entry name" value="CobB_N"/>
    <property type="match status" value="1"/>
</dbReference>
<evidence type="ECO:0000256" key="7">
    <source>
        <dbReference type="HAMAP-Rule" id="MF_00027"/>
    </source>
</evidence>
<dbReference type="EC" id="6.3.5.11" evidence="7"/>
<dbReference type="NCBIfam" id="TIGR00379">
    <property type="entry name" value="cobB"/>
    <property type="match status" value="1"/>
</dbReference>
<reference evidence="10" key="1">
    <citation type="submission" date="2022-08" db="EMBL/GenBank/DDBJ databases">
        <title>Alicyclobacillus dauci DSM2870, complete genome.</title>
        <authorList>
            <person name="Wang Q."/>
            <person name="Cai R."/>
            <person name="Wang Z."/>
        </authorList>
    </citation>
    <scope>NUCLEOTIDE SEQUENCE</scope>
    <source>
        <strain evidence="10">DSM 28700</strain>
    </source>
</reference>
<dbReference type="EMBL" id="CP104064">
    <property type="protein sequence ID" value="WAH37240.1"/>
    <property type="molecule type" value="Genomic_DNA"/>
</dbReference>
<dbReference type="InterPro" id="IPR029062">
    <property type="entry name" value="Class_I_gatase-like"/>
</dbReference>
<comment type="catalytic activity">
    <reaction evidence="7">
        <text>cob(II)yrinate + 2 L-glutamine + 2 ATP + 2 H2O = cob(II)yrinate a,c diamide + 2 L-glutamate + 2 ADP + 2 phosphate + 2 H(+)</text>
        <dbReference type="Rhea" id="RHEA:26289"/>
        <dbReference type="ChEBI" id="CHEBI:15377"/>
        <dbReference type="ChEBI" id="CHEBI:15378"/>
        <dbReference type="ChEBI" id="CHEBI:29985"/>
        <dbReference type="ChEBI" id="CHEBI:30616"/>
        <dbReference type="ChEBI" id="CHEBI:43474"/>
        <dbReference type="ChEBI" id="CHEBI:58359"/>
        <dbReference type="ChEBI" id="CHEBI:58537"/>
        <dbReference type="ChEBI" id="CHEBI:58894"/>
        <dbReference type="ChEBI" id="CHEBI:456216"/>
        <dbReference type="EC" id="6.3.5.11"/>
    </reaction>
</comment>
<sequence>MAQARLMVAGTNSGVGKTTIALGLLAAYQKRGLSVQGFKVGPDYIDPSYHSALTGRPSRNLDSWMLQPDTLREIFLDATVDADLSIVEGVMGLYDGHDALTNTGTTAEIAMLLGIPTVLVVDVESMARSAAAVVLGFMHLEPAVNVCGVIANRVGGPGHFDLVKTAIEDVCKVPVFGYLERADDIELPERHLGLVPAIERGELRPLFDSLVTRMESTIDLDTLFHIASQAPSVAPTETSLVQPVSAENPVHIAVARDAAFNFYYADNLRLLERYGAHITYFSPLAGDKVPDEAQGLYLGGGFPEEFAAELSRGDDVRQNIREHIQSGLPTIAECGGYMYLASNFIDHAGQNHPMAGVIDGTVTMQRRLVGFGYREVTGEPGNVLLPPGERARGHEFHYSTFDVADANAPSAYRILHPARPKGEGVLLPHGVASYTHLHFASNPRMPERFVEACRAFRDNVLTEAKA</sequence>
<comment type="function">
    <text evidence="7">Catalyzes the ATP-dependent amidation of the two carboxylate groups at positions a and c of cobyrinate, using either L-glutamine or ammonia as the nitrogen source.</text>
</comment>
<evidence type="ECO:0000256" key="1">
    <source>
        <dbReference type="ARBA" id="ARBA00001946"/>
    </source>
</evidence>
<dbReference type="PANTHER" id="PTHR43873">
    <property type="entry name" value="COBYRINATE A,C-DIAMIDE SYNTHASE"/>
    <property type="match status" value="1"/>
</dbReference>
<dbReference type="InterPro" id="IPR004484">
    <property type="entry name" value="CbiA/CobB_synth"/>
</dbReference>
<dbReference type="SUPFAM" id="SSF52317">
    <property type="entry name" value="Class I glutamine amidotransferase-like"/>
    <property type="match status" value="1"/>
</dbReference>
<evidence type="ECO:0000256" key="2">
    <source>
        <dbReference type="ARBA" id="ARBA00022598"/>
    </source>
</evidence>
<evidence type="ECO:0000256" key="6">
    <source>
        <dbReference type="ARBA" id="ARBA00022962"/>
    </source>
</evidence>
<dbReference type="Gene3D" id="3.40.50.880">
    <property type="match status" value="1"/>
</dbReference>
<dbReference type="SUPFAM" id="SSF52540">
    <property type="entry name" value="P-loop containing nucleoside triphosphate hydrolases"/>
    <property type="match status" value="1"/>
</dbReference>
<feature type="domain" description="CobB/CobQ-like glutamine amidotransferase" evidence="9">
    <location>
        <begin position="252"/>
        <end position="442"/>
    </location>
</feature>
<dbReference type="Gene3D" id="3.40.50.300">
    <property type="entry name" value="P-loop containing nucleotide triphosphate hydrolases"/>
    <property type="match status" value="2"/>
</dbReference>
<keyword evidence="5 7" id="KW-0460">Magnesium</keyword>
<comment type="miscellaneous">
    <text evidence="7">The a and c carboxylates of cobyrinate are activated for nucleophilic attack via formation of a phosphorylated intermediate by ATP. CbiA catalyzes first the amidation of the c-carboxylate, and then that of the a-carboxylate.</text>
</comment>
<feature type="domain" description="CobQ/CobB/MinD/ParA nucleotide binding" evidence="8">
    <location>
        <begin position="6"/>
        <end position="192"/>
    </location>
</feature>
<comment type="pathway">
    <text evidence="7">Cofactor biosynthesis; adenosylcobalamin biosynthesis; cob(II)yrinate a,c-diamide from sirohydrochlorin (anaerobic route): step 10/10.</text>
</comment>
<organism evidence="10 11">
    <name type="scientific">Alicyclobacillus dauci</name>
    <dbReference type="NCBI Taxonomy" id="1475485"/>
    <lineage>
        <taxon>Bacteria</taxon>
        <taxon>Bacillati</taxon>
        <taxon>Bacillota</taxon>
        <taxon>Bacilli</taxon>
        <taxon>Bacillales</taxon>
        <taxon>Alicyclobacillaceae</taxon>
        <taxon>Alicyclobacillus</taxon>
    </lineage>
</organism>
<keyword evidence="11" id="KW-1185">Reference proteome</keyword>
<evidence type="ECO:0000256" key="3">
    <source>
        <dbReference type="ARBA" id="ARBA00022741"/>
    </source>
</evidence>
<name>A0ABY6Z3B2_9BACL</name>
<evidence type="ECO:0000313" key="11">
    <source>
        <dbReference type="Proteomes" id="UP001164803"/>
    </source>
</evidence>
<keyword evidence="2 7" id="KW-0436">Ligase</keyword>
<protein>
    <recommendedName>
        <fullName evidence="7">Cobyrinate a,c-diamide synthase</fullName>
        <ecNumber evidence="7">6.3.5.11</ecNumber>
    </recommendedName>
    <alternativeName>
        <fullName evidence="7">Cobyrinic acid a,c-diamide synthetase</fullName>
    </alternativeName>
</protein>
<dbReference type="Pfam" id="PF07685">
    <property type="entry name" value="GATase_3"/>
    <property type="match status" value="1"/>
</dbReference>
<evidence type="ECO:0000313" key="10">
    <source>
        <dbReference type="EMBL" id="WAH37240.1"/>
    </source>
</evidence>
<dbReference type="HAMAP" id="MF_00027">
    <property type="entry name" value="CobB_CbiA"/>
    <property type="match status" value="1"/>
</dbReference>
<evidence type="ECO:0000259" key="8">
    <source>
        <dbReference type="Pfam" id="PF01656"/>
    </source>
</evidence>
<evidence type="ECO:0000259" key="9">
    <source>
        <dbReference type="Pfam" id="PF07685"/>
    </source>
</evidence>
<proteinExistence type="inferred from homology"/>
<dbReference type="PANTHER" id="PTHR43873:SF1">
    <property type="entry name" value="COBYRINATE A,C-DIAMIDE SYNTHASE"/>
    <property type="match status" value="1"/>
</dbReference>
<gene>
    <name evidence="7" type="primary">cbiA</name>
    <name evidence="10" type="ORF">NZD86_01435</name>
</gene>
<keyword evidence="3 7" id="KW-0547">Nucleotide-binding</keyword>
<dbReference type="PROSITE" id="PS51274">
    <property type="entry name" value="GATASE_COBBQ"/>
    <property type="match status" value="1"/>
</dbReference>
<dbReference type="Proteomes" id="UP001164803">
    <property type="component" value="Chromosome"/>
</dbReference>
<keyword evidence="7" id="KW-0169">Cobalamin biosynthesis</keyword>
<dbReference type="Pfam" id="PF01656">
    <property type="entry name" value="CbiA"/>
    <property type="match status" value="1"/>
</dbReference>
<evidence type="ECO:0000256" key="5">
    <source>
        <dbReference type="ARBA" id="ARBA00022842"/>
    </source>
</evidence>
<dbReference type="CDD" id="cd03130">
    <property type="entry name" value="GATase1_CobB"/>
    <property type="match status" value="1"/>
</dbReference>
<comment type="similarity">
    <text evidence="7">Belongs to the CobB/CbiA family.</text>
</comment>
<keyword evidence="4 7" id="KW-0067">ATP-binding</keyword>
<dbReference type="InterPro" id="IPR027417">
    <property type="entry name" value="P-loop_NTPase"/>
</dbReference>
<comment type="cofactor">
    <cofactor evidence="1 7">
        <name>Mg(2+)</name>
        <dbReference type="ChEBI" id="CHEBI:18420"/>
    </cofactor>
</comment>
<feature type="active site" description="Nucleophile" evidence="7">
    <location>
        <position position="334"/>
    </location>
</feature>
<comment type="domain">
    <text evidence="7">Comprises of two domains. The C-terminal domain contains the binding site for glutamine and catalyzes the hydrolysis of this substrate to glutamate and ammonia. The N-terminal domain is anticipated to bind ATP and cobyrinate and catalyzes the ultimate synthesis of the diamide product. The ammonia produced via the glutaminase domain is probably translocated to the adjacent domain via a molecular tunnel, where it reacts with an activated intermediate.</text>
</comment>
<dbReference type="InterPro" id="IPR011698">
    <property type="entry name" value="GATase_3"/>
</dbReference>
<evidence type="ECO:0000256" key="4">
    <source>
        <dbReference type="ARBA" id="ARBA00022840"/>
    </source>
</evidence>